<accession>A0A8H3J456</accession>
<sequence>MGRIYRWPKKLLDDVKYVYAGQEISLKMALAILSPTADITDRRYLKEAMCHMLIAIAVTDLIEEEMVSTGTKFTWDAINMQRKESTLQHYLRCLEYNSPLHMPAEKLMLLLYVTLAHAAPMVAWKVEFPGVQWP</sequence>
<dbReference type="AlphaFoldDB" id="A0A8H3J456"/>
<gene>
    <name evidence="1" type="ORF">ALECFALPRED_008666</name>
</gene>
<keyword evidence="2" id="KW-1185">Reference proteome</keyword>
<evidence type="ECO:0000313" key="2">
    <source>
        <dbReference type="Proteomes" id="UP000664203"/>
    </source>
</evidence>
<dbReference type="EMBL" id="CAJPDR010000601">
    <property type="protein sequence ID" value="CAF9940420.1"/>
    <property type="molecule type" value="Genomic_DNA"/>
</dbReference>
<proteinExistence type="predicted"/>
<name>A0A8H3J456_9LECA</name>
<dbReference type="OrthoDB" id="10352719at2759"/>
<evidence type="ECO:0000313" key="1">
    <source>
        <dbReference type="EMBL" id="CAF9940420.1"/>
    </source>
</evidence>
<comment type="caution">
    <text evidence="1">The sequence shown here is derived from an EMBL/GenBank/DDBJ whole genome shotgun (WGS) entry which is preliminary data.</text>
</comment>
<dbReference type="Proteomes" id="UP000664203">
    <property type="component" value="Unassembled WGS sequence"/>
</dbReference>
<organism evidence="1 2">
    <name type="scientific">Alectoria fallacina</name>
    <dbReference type="NCBI Taxonomy" id="1903189"/>
    <lineage>
        <taxon>Eukaryota</taxon>
        <taxon>Fungi</taxon>
        <taxon>Dikarya</taxon>
        <taxon>Ascomycota</taxon>
        <taxon>Pezizomycotina</taxon>
        <taxon>Lecanoromycetes</taxon>
        <taxon>OSLEUM clade</taxon>
        <taxon>Lecanoromycetidae</taxon>
        <taxon>Lecanorales</taxon>
        <taxon>Lecanorineae</taxon>
        <taxon>Parmeliaceae</taxon>
        <taxon>Alectoria</taxon>
    </lineage>
</organism>
<reference evidence="1" key="1">
    <citation type="submission" date="2021-03" db="EMBL/GenBank/DDBJ databases">
        <authorList>
            <person name="Tagirdzhanova G."/>
        </authorList>
    </citation>
    <scope>NUCLEOTIDE SEQUENCE</scope>
</reference>
<protein>
    <submittedName>
        <fullName evidence="1">Uncharacterized protein</fullName>
    </submittedName>
</protein>